<dbReference type="InterPro" id="IPR008969">
    <property type="entry name" value="CarboxyPept-like_regulatory"/>
</dbReference>
<reference evidence="10 12" key="1">
    <citation type="journal article" date="2019" name="Nat. Med.">
        <title>A library of human gut bacterial isolates paired with longitudinal multiomics data enables mechanistic microbiome research.</title>
        <authorList>
            <person name="Poyet M."/>
            <person name="Groussin M."/>
            <person name="Gibbons S.M."/>
            <person name="Avila-Pacheco J."/>
            <person name="Jiang X."/>
            <person name="Kearney S.M."/>
            <person name="Perrotta A.R."/>
            <person name="Berdy B."/>
            <person name="Zhao S."/>
            <person name="Lieberman T.D."/>
            <person name="Swanson P.K."/>
            <person name="Smith M."/>
            <person name="Roesemann S."/>
            <person name="Alexander J.E."/>
            <person name="Rich S.A."/>
            <person name="Livny J."/>
            <person name="Vlamakis H."/>
            <person name="Clish C."/>
            <person name="Bullock K."/>
            <person name="Deik A."/>
            <person name="Scott J."/>
            <person name="Pierce K.A."/>
            <person name="Xavier R.J."/>
            <person name="Alm E.J."/>
        </authorList>
    </citation>
    <scope>NUCLEOTIDE SEQUENCE [LARGE SCALE GENOMIC DNA]</scope>
    <source>
        <strain evidence="10 12">BIOML-A58</strain>
    </source>
</reference>
<dbReference type="InterPro" id="IPR023997">
    <property type="entry name" value="TonB-dep_OMP_SusC/RagA_CS"/>
</dbReference>
<dbReference type="Proteomes" id="UP001198461">
    <property type="component" value="Unassembled WGS sequence"/>
</dbReference>
<feature type="region of interest" description="Disordered" evidence="8">
    <location>
        <begin position="467"/>
        <end position="488"/>
    </location>
</feature>
<dbReference type="EMBL" id="JAIWYE010000012">
    <property type="protein sequence ID" value="MCA4703104.1"/>
    <property type="molecule type" value="Genomic_DNA"/>
</dbReference>
<organism evidence="10 12">
    <name type="scientific">Bacteroides xylanisolvens</name>
    <dbReference type="NCBI Taxonomy" id="371601"/>
    <lineage>
        <taxon>Bacteria</taxon>
        <taxon>Pseudomonadati</taxon>
        <taxon>Bacteroidota</taxon>
        <taxon>Bacteroidia</taxon>
        <taxon>Bacteroidales</taxon>
        <taxon>Bacteroidaceae</taxon>
        <taxon>Bacteroides</taxon>
    </lineage>
</organism>
<gene>
    <name evidence="10" type="ORF">GA398_05895</name>
    <name evidence="11" type="ORF">LD004_05685</name>
</gene>
<feature type="domain" description="TonB-dependent receptor plug" evidence="9">
    <location>
        <begin position="120"/>
        <end position="224"/>
    </location>
</feature>
<dbReference type="Gene3D" id="2.170.130.10">
    <property type="entry name" value="TonB-dependent receptor, plug domain"/>
    <property type="match status" value="1"/>
</dbReference>
<dbReference type="Pfam" id="PF13715">
    <property type="entry name" value="CarbopepD_reg_2"/>
    <property type="match status" value="1"/>
</dbReference>
<evidence type="ECO:0000313" key="12">
    <source>
        <dbReference type="Proteomes" id="UP000434604"/>
    </source>
</evidence>
<dbReference type="SUPFAM" id="SSF49464">
    <property type="entry name" value="Carboxypeptidase regulatory domain-like"/>
    <property type="match status" value="1"/>
</dbReference>
<evidence type="ECO:0000256" key="7">
    <source>
        <dbReference type="PROSITE-ProRule" id="PRU01360"/>
    </source>
</evidence>
<evidence type="ECO:0000256" key="4">
    <source>
        <dbReference type="ARBA" id="ARBA00022692"/>
    </source>
</evidence>
<dbReference type="SUPFAM" id="SSF56935">
    <property type="entry name" value="Porins"/>
    <property type="match status" value="1"/>
</dbReference>
<evidence type="ECO:0000256" key="3">
    <source>
        <dbReference type="ARBA" id="ARBA00022452"/>
    </source>
</evidence>
<evidence type="ECO:0000313" key="10">
    <source>
        <dbReference type="EMBL" id="KAB6149041.1"/>
    </source>
</evidence>
<evidence type="ECO:0000256" key="8">
    <source>
        <dbReference type="SAM" id="MobiDB-lite"/>
    </source>
</evidence>
<evidence type="ECO:0000256" key="5">
    <source>
        <dbReference type="ARBA" id="ARBA00023136"/>
    </source>
</evidence>
<keyword evidence="5 7" id="KW-0472">Membrane</keyword>
<evidence type="ECO:0000256" key="1">
    <source>
        <dbReference type="ARBA" id="ARBA00004571"/>
    </source>
</evidence>
<proteinExistence type="inferred from homology"/>
<dbReference type="NCBIfam" id="TIGR04057">
    <property type="entry name" value="SusC_RagA_signa"/>
    <property type="match status" value="1"/>
</dbReference>
<keyword evidence="3 7" id="KW-1134">Transmembrane beta strand</keyword>
<dbReference type="InterPro" id="IPR036942">
    <property type="entry name" value="Beta-barrel_TonB_sf"/>
</dbReference>
<dbReference type="Proteomes" id="UP000434604">
    <property type="component" value="Unassembled WGS sequence"/>
</dbReference>
<dbReference type="PROSITE" id="PS52016">
    <property type="entry name" value="TONB_DEPENDENT_REC_3"/>
    <property type="match status" value="1"/>
</dbReference>
<keyword evidence="4 7" id="KW-0812">Transmembrane</keyword>
<reference evidence="11" key="2">
    <citation type="submission" date="2023-08" db="EMBL/GenBank/DDBJ databases">
        <title>Mucin Metabolism Genes Underlie the Key Renovations of Bacteroides xylanisolvens Genomes in Captive Great Apes.</title>
        <authorList>
            <person name="Nishida A.H."/>
        </authorList>
    </citation>
    <scope>NUCLEOTIDE SEQUENCE</scope>
    <source>
        <strain evidence="11">P13.H9</strain>
    </source>
</reference>
<comment type="similarity">
    <text evidence="7">Belongs to the TonB-dependent receptor family.</text>
</comment>
<dbReference type="InterPro" id="IPR039426">
    <property type="entry name" value="TonB-dep_rcpt-like"/>
</dbReference>
<dbReference type="InterPro" id="IPR037066">
    <property type="entry name" value="Plug_dom_sf"/>
</dbReference>
<dbReference type="GO" id="GO:0009279">
    <property type="term" value="C:cell outer membrane"/>
    <property type="evidence" value="ECO:0007669"/>
    <property type="project" value="UniProtKB-SubCell"/>
</dbReference>
<feature type="compositionally biased region" description="Polar residues" evidence="8">
    <location>
        <begin position="467"/>
        <end position="483"/>
    </location>
</feature>
<evidence type="ECO:0000256" key="6">
    <source>
        <dbReference type="ARBA" id="ARBA00023237"/>
    </source>
</evidence>
<sequence>MKTCFLSRWLLILLFFIFVPVLLYAQTAKVTGLVQDSEGFPLIGVNVLVKGTTNGGITDFDGNFILSSVSKGAVLVFSYVGYDSKEVIYKGESKLHVVLESSSLLLNEVVAIGYEVKKKSVVTGAISSLNSDELLKARPANAVNALNGRVSGVNVVTNSGQPGSAPKLVIRGVGTNGNSNPLYVIDGLPMDDMNSLNPNDIESMEILKDATSAAIYGARASNGVVLITTKKGKKGKTSLSYDGYYGFSSVQKVPDMCNAEEYMMLMKEFAANDKAEVGNGIHVEPTGHDTDWFDEIFNTAPVTEHNLTATFGSDKGSSLISLNYLNQEGIIGESKSFFKRYTARFNGSYTINKHITVGGNINYTYRDRSGINTGTNGWNPIQYAYNIDPTTPVYDENSGDNLGYGVANTGYGRMWNPLAFMEQSSTGKNVTQHIFGNTYAEVTLLKDLVIRTDFGINHKNIRTRSYSPSYYHDGQNSSDKTTVNQGSNSNSSWQWENILRYKKQFANHNLSILLGTSASEDLYETLSGSRNNLPSEAIGNEWYWYLDAGDVMTATNKGSANPRHSMFSYFGRLSYNFAERYMAEVVVRRDGSSNFGPSNKYATFPGFSLGWNVSNEKFWNVKNFDSLKLRFSWGQNGNERISAFSYTSIIGNKYNYTFGASPTIYVGSAPNSLLNPDVRWETSEQFNVGADMTFFGGMLRGSIDWFKKDTKDLLFQPTLESIRGNDSAYKNMGKISNKGLEMQFTFRKQIGEVALNVSANASYLKNKVVNIGNANGYLDGGLWRETTNVTRMQEGYAMGYFRLYKVLGIFQTPEEVQNYKNDKGVVIQPNAVPGDFIWQDTDGNGVIEEADRIDCGNPWPKWTYGLNLGAEWRGFDFNMFLTGKAGFHVYASWFRSEGYGRANLPTFYLDRWTKEGDNKGVPRLSIKDPNENFIKPSTFFLYDASFLKIGSIELGYSFPQKWIEKVLLTKARVYVTVDNVATFTSYPFMDPEIGDMRGSGNNVLENGMDYGTYPQARTFRFGVSLAF</sequence>
<accession>A0A7J5Q046</accession>
<dbReference type="NCBIfam" id="TIGR04056">
    <property type="entry name" value="OMP_RagA_SusC"/>
    <property type="match status" value="1"/>
</dbReference>
<protein>
    <submittedName>
        <fullName evidence="10">TonB-dependent receptor</fullName>
    </submittedName>
</protein>
<keyword evidence="6 7" id="KW-0998">Cell outer membrane</keyword>
<name>A0A7J5Q046_9BACE</name>
<dbReference type="FunFam" id="2.60.40.1120:FF:000003">
    <property type="entry name" value="Outer membrane protein Omp121"/>
    <property type="match status" value="1"/>
</dbReference>
<dbReference type="InterPro" id="IPR012910">
    <property type="entry name" value="Plug_dom"/>
</dbReference>
<evidence type="ECO:0000313" key="11">
    <source>
        <dbReference type="EMBL" id="MCA4703104.1"/>
    </source>
</evidence>
<comment type="subcellular location">
    <subcellularLocation>
        <location evidence="1 7">Cell outer membrane</location>
        <topology evidence="1 7">Multi-pass membrane protein</topology>
    </subcellularLocation>
</comment>
<dbReference type="InterPro" id="IPR023996">
    <property type="entry name" value="TonB-dep_OMP_SusC/RagA"/>
</dbReference>
<dbReference type="Gene3D" id="2.40.170.20">
    <property type="entry name" value="TonB-dependent receptor, beta-barrel domain"/>
    <property type="match status" value="1"/>
</dbReference>
<dbReference type="AlphaFoldDB" id="A0A7J5Q046"/>
<evidence type="ECO:0000259" key="9">
    <source>
        <dbReference type="Pfam" id="PF07715"/>
    </source>
</evidence>
<dbReference type="Pfam" id="PF07715">
    <property type="entry name" value="Plug"/>
    <property type="match status" value="1"/>
</dbReference>
<keyword evidence="10" id="KW-0675">Receptor</keyword>
<keyword evidence="2 7" id="KW-0813">Transport</keyword>
<comment type="caution">
    <text evidence="10">The sequence shown here is derived from an EMBL/GenBank/DDBJ whole genome shotgun (WGS) entry which is preliminary data.</text>
</comment>
<dbReference type="EMBL" id="WDED01000006">
    <property type="protein sequence ID" value="KAB6149041.1"/>
    <property type="molecule type" value="Genomic_DNA"/>
</dbReference>
<evidence type="ECO:0000256" key="2">
    <source>
        <dbReference type="ARBA" id="ARBA00022448"/>
    </source>
</evidence>
<dbReference type="RefSeq" id="WP_151934349.1">
    <property type="nucleotide sequence ID" value="NZ_JAIWXD010000015.1"/>
</dbReference>